<dbReference type="Proteomes" id="UP000199473">
    <property type="component" value="Unassembled WGS sequence"/>
</dbReference>
<keyword evidence="3" id="KW-1185">Reference proteome</keyword>
<dbReference type="GO" id="GO:0016998">
    <property type="term" value="P:cell wall macromolecule catabolic process"/>
    <property type="evidence" value="ECO:0007669"/>
    <property type="project" value="InterPro"/>
</dbReference>
<dbReference type="InterPro" id="IPR023346">
    <property type="entry name" value="Lysozyme-like_dom_sf"/>
</dbReference>
<accession>A0A1I4AC99</accession>
<gene>
    <name evidence="2" type="ORF">SAMN02745775_103283</name>
</gene>
<sequence length="323" mass="35095">MGLPGGLFGFEGDGWRANPLGDVCPAVMPRPGLGCHLPISCFPPGDVAGPVQQLADVPITEEDLLRLVGQGKTLPGTQRRVFDALVAASKSGALWFHEISRSGLRLSHFLAQCCIESSSFQKLDEGFVFSTLAGLLATHGRYLTEEQAKSFLPEDQKTRHDAIKLKAGEPKTPEEKKALEQALADSDVAEKRKPQELANTVYANRNGNGGVESGDGWTYRGRGLIQLTGRGNYREAGKALDLPLEAQPQLVSKDAEIALKTAAWFWTRHKLNDHADMDDALKVSQAINLGPNAAGGKGKPNHLKERQERTETAKAIWGDWALR</sequence>
<reference evidence="2 3" key="1">
    <citation type="submission" date="2016-10" db="EMBL/GenBank/DDBJ databases">
        <authorList>
            <person name="de Groot N.N."/>
        </authorList>
    </citation>
    <scope>NUCLEOTIDE SEQUENCE [LARGE SCALE GENOMIC DNA]</scope>
    <source>
        <strain evidence="2 3">DSM 19981</strain>
    </source>
</reference>
<dbReference type="GO" id="GO:0004568">
    <property type="term" value="F:chitinase activity"/>
    <property type="evidence" value="ECO:0007669"/>
    <property type="project" value="InterPro"/>
</dbReference>
<protein>
    <submittedName>
        <fullName evidence="2">Chitinase class I</fullName>
    </submittedName>
</protein>
<dbReference type="GO" id="GO:0006032">
    <property type="term" value="P:chitin catabolic process"/>
    <property type="evidence" value="ECO:0007669"/>
    <property type="project" value="InterPro"/>
</dbReference>
<dbReference type="AlphaFoldDB" id="A0A1I4AC99"/>
<dbReference type="PANTHER" id="PTHR34408">
    <property type="entry name" value="FAMILY PROTEIN, PUTATIVE-RELATED"/>
    <property type="match status" value="1"/>
</dbReference>
<evidence type="ECO:0000313" key="2">
    <source>
        <dbReference type="EMBL" id="SFK53426.1"/>
    </source>
</evidence>
<dbReference type="InterPro" id="IPR052354">
    <property type="entry name" value="Cell_Wall_Dynamics_Protein"/>
</dbReference>
<dbReference type="Pfam" id="PF00182">
    <property type="entry name" value="Glyco_hydro_19"/>
    <property type="match status" value="1"/>
</dbReference>
<proteinExistence type="predicted"/>
<dbReference type="InterPro" id="IPR000726">
    <property type="entry name" value="Glyco_hydro_19_cat"/>
</dbReference>
<organism evidence="2 3">
    <name type="scientific">Falsiroseomonas stagni DSM 19981</name>
    <dbReference type="NCBI Taxonomy" id="1123062"/>
    <lineage>
        <taxon>Bacteria</taxon>
        <taxon>Pseudomonadati</taxon>
        <taxon>Pseudomonadota</taxon>
        <taxon>Alphaproteobacteria</taxon>
        <taxon>Acetobacterales</taxon>
        <taxon>Roseomonadaceae</taxon>
        <taxon>Falsiroseomonas</taxon>
    </lineage>
</organism>
<dbReference type="Gene3D" id="1.10.530.10">
    <property type="match status" value="1"/>
</dbReference>
<dbReference type="STRING" id="1123062.SAMN02745775_103283"/>
<evidence type="ECO:0000313" key="3">
    <source>
        <dbReference type="Proteomes" id="UP000199473"/>
    </source>
</evidence>
<dbReference type="SUPFAM" id="SSF53955">
    <property type="entry name" value="Lysozyme-like"/>
    <property type="match status" value="1"/>
</dbReference>
<dbReference type="RefSeq" id="WP_092959529.1">
    <property type="nucleotide sequence ID" value="NZ_FOSQ01000003.1"/>
</dbReference>
<name>A0A1I4AC99_9PROT</name>
<dbReference type="OrthoDB" id="3809801at2"/>
<feature type="domain" description="Glycoside hydrolase family 19 catalytic" evidence="1">
    <location>
        <begin position="215"/>
        <end position="270"/>
    </location>
</feature>
<evidence type="ECO:0000259" key="1">
    <source>
        <dbReference type="Pfam" id="PF00182"/>
    </source>
</evidence>
<dbReference type="PANTHER" id="PTHR34408:SF1">
    <property type="entry name" value="GLYCOSYL HYDROLASE FAMILY 19 DOMAIN-CONTAINING PROTEIN HI_1415"/>
    <property type="match status" value="1"/>
</dbReference>
<dbReference type="EMBL" id="FOSQ01000003">
    <property type="protein sequence ID" value="SFK53426.1"/>
    <property type="molecule type" value="Genomic_DNA"/>
</dbReference>